<evidence type="ECO:0000313" key="1">
    <source>
        <dbReference type="EMBL" id="SDW13243.1"/>
    </source>
</evidence>
<dbReference type="AlphaFoldDB" id="A0A1H2R1E1"/>
<dbReference type="OrthoDB" id="2969357at2"/>
<protein>
    <submittedName>
        <fullName evidence="1">Uncharacterized protein</fullName>
    </submittedName>
</protein>
<dbReference type="RefSeq" id="WP_091610835.1">
    <property type="nucleotide sequence ID" value="NZ_FNNC01000001.1"/>
</dbReference>
<organism evidence="1 2">
    <name type="scientific">Marinococcus luteus</name>
    <dbReference type="NCBI Taxonomy" id="1122204"/>
    <lineage>
        <taxon>Bacteria</taxon>
        <taxon>Bacillati</taxon>
        <taxon>Bacillota</taxon>
        <taxon>Bacilli</taxon>
        <taxon>Bacillales</taxon>
        <taxon>Bacillaceae</taxon>
        <taxon>Marinococcus</taxon>
    </lineage>
</organism>
<dbReference type="EMBL" id="FNNC01000001">
    <property type="protein sequence ID" value="SDW13243.1"/>
    <property type="molecule type" value="Genomic_DNA"/>
</dbReference>
<evidence type="ECO:0000313" key="2">
    <source>
        <dbReference type="Proteomes" id="UP000199488"/>
    </source>
</evidence>
<dbReference type="STRING" id="1122204.SAMN05421781_0553"/>
<keyword evidence="2" id="KW-1185">Reference proteome</keyword>
<name>A0A1H2R1E1_9BACI</name>
<dbReference type="Proteomes" id="UP000199488">
    <property type="component" value="Unassembled WGS sequence"/>
</dbReference>
<accession>A0A1H2R1E1</accession>
<proteinExistence type="predicted"/>
<reference evidence="1 2" key="1">
    <citation type="submission" date="2016-10" db="EMBL/GenBank/DDBJ databases">
        <authorList>
            <person name="de Groot N.N."/>
        </authorList>
    </citation>
    <scope>NUCLEOTIDE SEQUENCE [LARGE SCALE GENOMIC DNA]</scope>
    <source>
        <strain evidence="1 2">DSM 23126</strain>
    </source>
</reference>
<sequence>MSPRKEAMAQLAGRVERGEIGAEWKPADEIEQDRFQELAEHGYVTYDDASGEKDEAVYSGIKITTEGRELYEEYKRQVDE</sequence>
<gene>
    <name evidence="1" type="ORF">SAMN05421781_0553</name>
</gene>